<dbReference type="Proteomes" id="UP000053392">
    <property type="component" value="Unassembled WGS sequence"/>
</dbReference>
<organism evidence="3 4">
    <name type="scientific">Cryptococcus deuterogattii Ram5</name>
    <dbReference type="NCBI Taxonomy" id="1296110"/>
    <lineage>
        <taxon>Eukaryota</taxon>
        <taxon>Fungi</taxon>
        <taxon>Dikarya</taxon>
        <taxon>Basidiomycota</taxon>
        <taxon>Agaricomycotina</taxon>
        <taxon>Tremellomycetes</taxon>
        <taxon>Tremellales</taxon>
        <taxon>Cryptococcaceae</taxon>
        <taxon>Cryptococcus</taxon>
        <taxon>Cryptococcus gattii species complex</taxon>
    </lineage>
</organism>
<dbReference type="GO" id="GO:0006120">
    <property type="term" value="P:mitochondrial electron transport, NADH to ubiquinone"/>
    <property type="evidence" value="ECO:0007669"/>
    <property type="project" value="TreeGrafter"/>
</dbReference>
<sequence length="162" mass="17989">MSLLRSARVLRLSRPVSLARSYATPPTPSTAPLPEKQPDASSPAYLQQSPNIPTTWSTSQNPKPHAYDNARFEQTAWEFQPNEPSAMGMVAEYPVRLVQGRKAACDGGGGALGHPKIFINLDPRFAATVVSASSKHTMRTTRLYHMEMFWDGCMGYCAYRKR</sequence>
<dbReference type="InterPro" id="IPR019401">
    <property type="entry name" value="Znf_CHCC"/>
</dbReference>
<dbReference type="OrthoDB" id="307899at2759"/>
<dbReference type="Pfam" id="PF10276">
    <property type="entry name" value="zf-CHCC"/>
    <property type="match status" value="1"/>
</dbReference>
<evidence type="ECO:0000313" key="3">
    <source>
        <dbReference type="EMBL" id="KIR38725.1"/>
    </source>
</evidence>
<dbReference type="GO" id="GO:0005739">
    <property type="term" value="C:mitochondrion"/>
    <property type="evidence" value="ECO:0007669"/>
    <property type="project" value="GOC"/>
</dbReference>
<protein>
    <submittedName>
        <fullName evidence="3">NADH dehydrogenase (Ubiquinone) Fe-S protein 6</fullName>
    </submittedName>
</protein>
<name>A0A0D0V1C7_9TREE</name>
<keyword evidence="4" id="KW-1185">Reference proteome</keyword>
<dbReference type="EMBL" id="KN847909">
    <property type="protein sequence ID" value="KIR38725.1"/>
    <property type="molecule type" value="Genomic_DNA"/>
</dbReference>
<keyword evidence="3" id="KW-0830">Ubiquinone</keyword>
<reference evidence="3 4" key="1">
    <citation type="submission" date="2015-01" db="EMBL/GenBank/DDBJ databases">
        <title>The Genome Sequence of Cryptococcus gattii Ram5.</title>
        <authorList>
            <consortium name="The Broad Institute Genomics Platform"/>
            <person name="Cuomo C."/>
            <person name="Litvintseva A."/>
            <person name="Chen Y."/>
            <person name="Heitman J."/>
            <person name="Sun S."/>
            <person name="Springer D."/>
            <person name="Dromer F."/>
            <person name="Young S."/>
            <person name="Zeng Q."/>
            <person name="Gargeya S."/>
            <person name="Abouelleil A."/>
            <person name="Alvarado L."/>
            <person name="Chapman S.B."/>
            <person name="Gainer-Dewar J."/>
            <person name="Goldberg J."/>
            <person name="Griggs A."/>
            <person name="Gujja S."/>
            <person name="Hansen M."/>
            <person name="Howarth C."/>
            <person name="Imamovic A."/>
            <person name="Larimer J."/>
            <person name="Murphy C."/>
            <person name="Naylor J."/>
            <person name="Pearson M."/>
            <person name="Priest M."/>
            <person name="Roberts A."/>
            <person name="Saif S."/>
            <person name="Shea T."/>
            <person name="Sykes S."/>
            <person name="Wortman J."/>
            <person name="Nusbaum C."/>
            <person name="Birren B."/>
        </authorList>
    </citation>
    <scope>NUCLEOTIDE SEQUENCE [LARGE SCALE GENOMIC DNA]</scope>
    <source>
        <strain evidence="3 4">Ram5</strain>
    </source>
</reference>
<dbReference type="PANTHER" id="PTHR13156:SF0">
    <property type="entry name" value="NADH DEHYDROGENASE [UBIQUINONE] IRON-SULFUR PROTEIN 6, MITOCHONDRIAL"/>
    <property type="match status" value="1"/>
</dbReference>
<gene>
    <name evidence="3" type="ORF">I313_05363</name>
</gene>
<dbReference type="PANTHER" id="PTHR13156">
    <property type="entry name" value="NADH-UBIQUINONE OXIDOREDUCTASE 13 KD-A SUBUNIT"/>
    <property type="match status" value="1"/>
</dbReference>
<evidence type="ECO:0000313" key="4">
    <source>
        <dbReference type="Proteomes" id="UP000053392"/>
    </source>
</evidence>
<feature type="compositionally biased region" description="Polar residues" evidence="1">
    <location>
        <begin position="44"/>
        <end position="62"/>
    </location>
</feature>
<evidence type="ECO:0000256" key="1">
    <source>
        <dbReference type="SAM" id="MobiDB-lite"/>
    </source>
</evidence>
<proteinExistence type="predicted"/>
<dbReference type="Gene3D" id="2.60.260.40">
    <property type="entry name" value="q5lls5 like domains"/>
    <property type="match status" value="1"/>
</dbReference>
<feature type="domain" description="Zinc finger CHCC-type" evidence="2">
    <location>
        <begin position="100"/>
        <end position="123"/>
    </location>
</feature>
<dbReference type="AlphaFoldDB" id="A0A0D0V1C7"/>
<accession>A0A0D0V1C7</accession>
<feature type="region of interest" description="Disordered" evidence="1">
    <location>
        <begin position="20"/>
        <end position="69"/>
    </location>
</feature>
<dbReference type="HOGENOM" id="CLU_1602639_0_0_1"/>
<evidence type="ECO:0000259" key="2">
    <source>
        <dbReference type="Pfam" id="PF10276"/>
    </source>
</evidence>